<gene>
    <name evidence="4" type="ORF">J2S41_006310</name>
</gene>
<comment type="caution">
    <text evidence="4">The sequence shown here is derived from an EMBL/GenBank/DDBJ whole genome shotgun (WGS) entry which is preliminary data.</text>
</comment>
<organism evidence="4 5">
    <name type="scientific">Catenuloplanes atrovinosus</name>
    <dbReference type="NCBI Taxonomy" id="137266"/>
    <lineage>
        <taxon>Bacteria</taxon>
        <taxon>Bacillati</taxon>
        <taxon>Actinomycetota</taxon>
        <taxon>Actinomycetes</taxon>
        <taxon>Micromonosporales</taxon>
        <taxon>Micromonosporaceae</taxon>
        <taxon>Catenuloplanes</taxon>
    </lineage>
</organism>
<keyword evidence="5" id="KW-1185">Reference proteome</keyword>
<dbReference type="PANTHER" id="PTHR10587">
    <property type="entry name" value="GLYCOSYL TRANSFERASE-RELATED"/>
    <property type="match status" value="1"/>
</dbReference>
<evidence type="ECO:0000256" key="1">
    <source>
        <dbReference type="ARBA" id="ARBA00022723"/>
    </source>
</evidence>
<dbReference type="SUPFAM" id="SSF88713">
    <property type="entry name" value="Glycoside hydrolase/deacetylase"/>
    <property type="match status" value="1"/>
</dbReference>
<name>A0AAE3YUQ8_9ACTN</name>
<dbReference type="Proteomes" id="UP001183643">
    <property type="component" value="Unassembled WGS sequence"/>
</dbReference>
<dbReference type="GO" id="GO:0016810">
    <property type="term" value="F:hydrolase activity, acting on carbon-nitrogen (but not peptide) bonds"/>
    <property type="evidence" value="ECO:0007669"/>
    <property type="project" value="InterPro"/>
</dbReference>
<dbReference type="AlphaFoldDB" id="A0AAE3YUQ8"/>
<reference evidence="4" key="1">
    <citation type="submission" date="2023-07" db="EMBL/GenBank/DDBJ databases">
        <title>Sequencing the genomes of 1000 actinobacteria strains.</title>
        <authorList>
            <person name="Klenk H.-P."/>
        </authorList>
    </citation>
    <scope>NUCLEOTIDE SEQUENCE</scope>
    <source>
        <strain evidence="4">DSM 44707</strain>
    </source>
</reference>
<protein>
    <submittedName>
        <fullName evidence="4">Peptidoglycan/xylan/chitin deacetylase (PgdA/CDA1 family)</fullName>
    </submittedName>
</protein>
<proteinExistence type="predicted"/>
<dbReference type="Gene3D" id="3.20.20.370">
    <property type="entry name" value="Glycoside hydrolase/deacetylase"/>
    <property type="match status" value="1"/>
</dbReference>
<dbReference type="GO" id="GO:0046872">
    <property type="term" value="F:metal ion binding"/>
    <property type="evidence" value="ECO:0007669"/>
    <property type="project" value="UniProtKB-KW"/>
</dbReference>
<evidence type="ECO:0000313" key="4">
    <source>
        <dbReference type="EMBL" id="MDR7279532.1"/>
    </source>
</evidence>
<feature type="domain" description="NodB homology" evidence="3">
    <location>
        <begin position="35"/>
        <end position="211"/>
    </location>
</feature>
<evidence type="ECO:0000313" key="5">
    <source>
        <dbReference type="Proteomes" id="UP001183643"/>
    </source>
</evidence>
<dbReference type="RefSeq" id="WP_310373385.1">
    <property type="nucleotide sequence ID" value="NZ_JAVDYB010000001.1"/>
</dbReference>
<dbReference type="InterPro" id="IPR011330">
    <property type="entry name" value="Glyco_hydro/deAcase_b/a-brl"/>
</dbReference>
<dbReference type="EMBL" id="JAVDYB010000001">
    <property type="protein sequence ID" value="MDR7279532.1"/>
    <property type="molecule type" value="Genomic_DNA"/>
</dbReference>
<keyword evidence="1" id="KW-0479">Metal-binding</keyword>
<dbReference type="GO" id="GO:0005975">
    <property type="term" value="P:carbohydrate metabolic process"/>
    <property type="evidence" value="ECO:0007669"/>
    <property type="project" value="InterPro"/>
</dbReference>
<dbReference type="CDD" id="cd10917">
    <property type="entry name" value="CE4_NodB_like_6s_7s"/>
    <property type="match status" value="1"/>
</dbReference>
<dbReference type="PANTHER" id="PTHR10587:SF133">
    <property type="entry name" value="CHITIN DEACETYLASE 1-RELATED"/>
    <property type="match status" value="1"/>
</dbReference>
<dbReference type="PROSITE" id="PS51677">
    <property type="entry name" value="NODB"/>
    <property type="match status" value="1"/>
</dbReference>
<dbReference type="Pfam" id="PF01522">
    <property type="entry name" value="Polysacc_deac_1"/>
    <property type="match status" value="1"/>
</dbReference>
<dbReference type="InterPro" id="IPR050248">
    <property type="entry name" value="Polysacc_deacetylase_ArnD"/>
</dbReference>
<dbReference type="InterPro" id="IPR002509">
    <property type="entry name" value="NODB_dom"/>
</dbReference>
<sequence>MDRQAMGLTLTANGFVPTVRPGALAVAATRPVIRGYVALTFDDGPSAGTGVVLNILAEAQARATFFFVGGGVETDWRYASRAALAGHAIGNHSYSHPDLAAIPLKDAAVELGRTQAAITRYTGAVPMLGRPPFGSANEDVVRLFREYGVEPVLWAYNPEDNAGQAAAAIGAAVLGAVRDGDIVLLHCAQRETQRMLPELISGLRARGLEPGRIEITGEYQERNHSYARAVAW</sequence>
<keyword evidence="2" id="KW-0378">Hydrolase</keyword>
<accession>A0AAE3YUQ8</accession>
<evidence type="ECO:0000259" key="3">
    <source>
        <dbReference type="PROSITE" id="PS51677"/>
    </source>
</evidence>
<dbReference type="GO" id="GO:0016020">
    <property type="term" value="C:membrane"/>
    <property type="evidence" value="ECO:0007669"/>
    <property type="project" value="TreeGrafter"/>
</dbReference>
<evidence type="ECO:0000256" key="2">
    <source>
        <dbReference type="ARBA" id="ARBA00022801"/>
    </source>
</evidence>